<keyword evidence="2 5" id="KW-0963">Cytoplasm</keyword>
<dbReference type="PROSITE" id="PS51186">
    <property type="entry name" value="GNAT"/>
    <property type="match status" value="1"/>
</dbReference>
<keyword evidence="8" id="KW-0689">Ribosomal protein</keyword>
<comment type="caution">
    <text evidence="8">The sequence shown here is derived from an EMBL/GenBank/DDBJ whole genome shotgun (WGS) entry which is preliminary data.</text>
</comment>
<feature type="binding site" evidence="5">
    <location>
        <position position="94"/>
    </location>
    <ligand>
        <name>acetyl-CoA</name>
        <dbReference type="ChEBI" id="CHEBI:57288"/>
    </ligand>
</feature>
<comment type="catalytic activity">
    <reaction evidence="5 6">
        <text>N-terminal L-alanyl-[ribosomal protein bS18] + acetyl-CoA = N-terminal N(alpha)-acetyl-L-alanyl-[ribosomal protein bS18] + CoA + H(+)</text>
        <dbReference type="Rhea" id="RHEA:43756"/>
        <dbReference type="Rhea" id="RHEA-COMP:10676"/>
        <dbReference type="Rhea" id="RHEA-COMP:10677"/>
        <dbReference type="ChEBI" id="CHEBI:15378"/>
        <dbReference type="ChEBI" id="CHEBI:57287"/>
        <dbReference type="ChEBI" id="CHEBI:57288"/>
        <dbReference type="ChEBI" id="CHEBI:64718"/>
        <dbReference type="ChEBI" id="CHEBI:83683"/>
        <dbReference type="EC" id="2.3.1.266"/>
    </reaction>
</comment>
<sequence>MSSVENQAHSHPMSLTNLEDCFGRLYRVFGAYEGEQLIGFAIVQQIVDELTLLDICIKPQSQGKGLGLHLLNHIISDSKQHEAVIVMLEVRQSNQAAIGLYQKLGFVESGRRTGYYPAESGREDAILMDYRL</sequence>
<dbReference type="InterPro" id="IPR016181">
    <property type="entry name" value="Acyl_CoA_acyltransferase"/>
</dbReference>
<evidence type="ECO:0000256" key="2">
    <source>
        <dbReference type="ARBA" id="ARBA00022490"/>
    </source>
</evidence>
<dbReference type="Gene3D" id="3.40.630.30">
    <property type="match status" value="1"/>
</dbReference>
<dbReference type="GO" id="GO:0008999">
    <property type="term" value="F:protein-N-terminal-alanine acetyltransferase activity"/>
    <property type="evidence" value="ECO:0007669"/>
    <property type="project" value="UniProtKB-EC"/>
</dbReference>
<proteinExistence type="inferred from homology"/>
<evidence type="ECO:0000259" key="7">
    <source>
        <dbReference type="PROSITE" id="PS51186"/>
    </source>
</evidence>
<evidence type="ECO:0000313" key="8">
    <source>
        <dbReference type="EMBL" id="MCL1043769.1"/>
    </source>
</evidence>
<keyword evidence="8" id="KW-0687">Ribonucleoprotein</keyword>
<dbReference type="NCBIfam" id="TIGR01575">
    <property type="entry name" value="rimI"/>
    <property type="match status" value="1"/>
</dbReference>
<keyword evidence="9" id="KW-1185">Reference proteome</keyword>
<comment type="similarity">
    <text evidence="1 5 6">Belongs to the acetyltransferase family. RimI subfamily.</text>
</comment>
<evidence type="ECO:0000313" key="9">
    <source>
        <dbReference type="Proteomes" id="UP001202134"/>
    </source>
</evidence>
<dbReference type="EC" id="2.3.1.266" evidence="5 6"/>
<dbReference type="InterPro" id="IPR043690">
    <property type="entry name" value="RimI"/>
</dbReference>
<protein>
    <recommendedName>
        <fullName evidence="5 6">[Ribosomal protein bS18]-alanine N-acetyltransferase</fullName>
        <ecNumber evidence="5 6">2.3.1.266</ecNumber>
    </recommendedName>
</protein>
<dbReference type="Pfam" id="PF00583">
    <property type="entry name" value="Acetyltransf_1"/>
    <property type="match status" value="1"/>
</dbReference>
<evidence type="ECO:0000256" key="4">
    <source>
        <dbReference type="ARBA" id="ARBA00023315"/>
    </source>
</evidence>
<dbReference type="HAMAP" id="MF_02210">
    <property type="entry name" value="RimI"/>
    <property type="match status" value="1"/>
</dbReference>
<dbReference type="GO" id="GO:0005840">
    <property type="term" value="C:ribosome"/>
    <property type="evidence" value="ECO:0007669"/>
    <property type="project" value="UniProtKB-KW"/>
</dbReference>
<keyword evidence="4 5" id="KW-0012">Acyltransferase</keyword>
<dbReference type="CDD" id="cd04301">
    <property type="entry name" value="NAT_SF"/>
    <property type="match status" value="1"/>
</dbReference>
<keyword evidence="3 5" id="KW-0808">Transferase</keyword>
<dbReference type="EMBL" id="JAKIKU010000001">
    <property type="protein sequence ID" value="MCL1043769.1"/>
    <property type="molecule type" value="Genomic_DNA"/>
</dbReference>
<dbReference type="InterPro" id="IPR050680">
    <property type="entry name" value="YpeA/RimI_acetyltransf"/>
</dbReference>
<dbReference type="PANTHER" id="PTHR43420">
    <property type="entry name" value="ACETYLTRANSFERASE"/>
    <property type="match status" value="1"/>
</dbReference>
<organism evidence="8 9">
    <name type="scientific">Shewanella electrodiphila</name>
    <dbReference type="NCBI Taxonomy" id="934143"/>
    <lineage>
        <taxon>Bacteria</taxon>
        <taxon>Pseudomonadati</taxon>
        <taxon>Pseudomonadota</taxon>
        <taxon>Gammaproteobacteria</taxon>
        <taxon>Alteromonadales</taxon>
        <taxon>Shewanellaceae</taxon>
        <taxon>Shewanella</taxon>
    </lineage>
</organism>
<accession>A0ABT0KJH9</accession>
<dbReference type="SUPFAM" id="SSF55729">
    <property type="entry name" value="Acyl-CoA N-acyltransferases (Nat)"/>
    <property type="match status" value="1"/>
</dbReference>
<dbReference type="Proteomes" id="UP001202134">
    <property type="component" value="Unassembled WGS sequence"/>
</dbReference>
<gene>
    <name evidence="5 8" type="primary">rimI</name>
    <name evidence="8" type="ORF">L2737_00250</name>
</gene>
<comment type="caution">
    <text evidence="5">Lacks conserved residue(s) required for the propagation of feature annotation.</text>
</comment>
<reference evidence="8 9" key="1">
    <citation type="submission" date="2022-01" db="EMBL/GenBank/DDBJ databases">
        <title>Whole genome-based taxonomy of the Shewanellaceae.</title>
        <authorList>
            <person name="Martin-Rodriguez A.J."/>
        </authorList>
    </citation>
    <scope>NUCLEOTIDE SEQUENCE [LARGE SCALE GENOMIC DNA]</scope>
    <source>
        <strain evidence="8 9">DSM 24955</strain>
    </source>
</reference>
<evidence type="ECO:0000256" key="5">
    <source>
        <dbReference type="HAMAP-Rule" id="MF_02210"/>
    </source>
</evidence>
<comment type="subcellular location">
    <subcellularLocation>
        <location evidence="5 6">Cytoplasm</location>
    </subcellularLocation>
</comment>
<dbReference type="InterPro" id="IPR000182">
    <property type="entry name" value="GNAT_dom"/>
</dbReference>
<comment type="function">
    <text evidence="5 6">Acetylates the N-terminal alanine of ribosomal protein bS18.</text>
</comment>
<evidence type="ECO:0000256" key="6">
    <source>
        <dbReference type="RuleBase" id="RU363094"/>
    </source>
</evidence>
<name>A0ABT0KJH9_9GAMM</name>
<dbReference type="PANTHER" id="PTHR43420:SF51">
    <property type="entry name" value="PEPTIDYL-LYSINE N-ACETYLTRANSFERASE YIAC"/>
    <property type="match status" value="1"/>
</dbReference>
<feature type="active site" description="Proton donor" evidence="5">
    <location>
        <position position="101"/>
    </location>
</feature>
<feature type="active site" description="Proton acceptor" evidence="5">
    <location>
        <position position="89"/>
    </location>
</feature>
<dbReference type="InterPro" id="IPR006464">
    <property type="entry name" value="AcTrfase_RimI/Ard1"/>
</dbReference>
<evidence type="ECO:0000256" key="1">
    <source>
        <dbReference type="ARBA" id="ARBA00005395"/>
    </source>
</evidence>
<feature type="domain" description="N-acetyltransferase" evidence="7">
    <location>
        <begin position="1"/>
        <end position="132"/>
    </location>
</feature>
<evidence type="ECO:0000256" key="3">
    <source>
        <dbReference type="ARBA" id="ARBA00022679"/>
    </source>
</evidence>